<feature type="compositionally biased region" description="Basic and acidic residues" evidence="1">
    <location>
        <begin position="24"/>
        <end position="34"/>
    </location>
</feature>
<organism evidence="3 4">
    <name type="scientific">Popillia japonica</name>
    <name type="common">Japanese beetle</name>
    <dbReference type="NCBI Taxonomy" id="7064"/>
    <lineage>
        <taxon>Eukaryota</taxon>
        <taxon>Metazoa</taxon>
        <taxon>Ecdysozoa</taxon>
        <taxon>Arthropoda</taxon>
        <taxon>Hexapoda</taxon>
        <taxon>Insecta</taxon>
        <taxon>Pterygota</taxon>
        <taxon>Neoptera</taxon>
        <taxon>Endopterygota</taxon>
        <taxon>Coleoptera</taxon>
        <taxon>Polyphaga</taxon>
        <taxon>Scarabaeiformia</taxon>
        <taxon>Scarabaeidae</taxon>
        <taxon>Rutelinae</taxon>
        <taxon>Popillia</taxon>
    </lineage>
</organism>
<feature type="transmembrane region" description="Helical" evidence="2">
    <location>
        <begin position="180"/>
        <end position="198"/>
    </location>
</feature>
<name>A0AAW1KI09_POPJA</name>
<proteinExistence type="predicted"/>
<reference evidence="3 4" key="1">
    <citation type="journal article" date="2024" name="BMC Genomics">
        <title>De novo assembly and annotation of Popillia japonica's genome with initial clues to its potential as an invasive pest.</title>
        <authorList>
            <person name="Cucini C."/>
            <person name="Boschi S."/>
            <person name="Funari R."/>
            <person name="Cardaioli E."/>
            <person name="Iannotti N."/>
            <person name="Marturano G."/>
            <person name="Paoli F."/>
            <person name="Bruttini M."/>
            <person name="Carapelli A."/>
            <person name="Frati F."/>
            <person name="Nardi F."/>
        </authorList>
    </citation>
    <scope>NUCLEOTIDE SEQUENCE [LARGE SCALE GENOMIC DNA]</scope>
    <source>
        <strain evidence="3">DMR45628</strain>
    </source>
</reference>
<evidence type="ECO:0000313" key="3">
    <source>
        <dbReference type="EMBL" id="KAK9718380.1"/>
    </source>
</evidence>
<dbReference type="AlphaFoldDB" id="A0AAW1KI09"/>
<keyword evidence="4" id="KW-1185">Reference proteome</keyword>
<gene>
    <name evidence="3" type="ORF">QE152_g23260</name>
</gene>
<feature type="compositionally biased region" description="Polar residues" evidence="1">
    <location>
        <begin position="1"/>
        <end position="10"/>
    </location>
</feature>
<evidence type="ECO:0000313" key="4">
    <source>
        <dbReference type="Proteomes" id="UP001458880"/>
    </source>
</evidence>
<dbReference type="EMBL" id="JASPKY010000229">
    <property type="protein sequence ID" value="KAK9718380.1"/>
    <property type="molecule type" value="Genomic_DNA"/>
</dbReference>
<protein>
    <submittedName>
        <fullName evidence="3">Uncharacterized protein</fullName>
    </submittedName>
</protein>
<comment type="caution">
    <text evidence="3">The sequence shown here is derived from an EMBL/GenBank/DDBJ whole genome shotgun (WGS) entry which is preliminary data.</text>
</comment>
<keyword evidence="2" id="KW-0812">Transmembrane</keyword>
<evidence type="ECO:0000256" key="1">
    <source>
        <dbReference type="SAM" id="MobiDB-lite"/>
    </source>
</evidence>
<accession>A0AAW1KI09</accession>
<dbReference type="Proteomes" id="UP001458880">
    <property type="component" value="Unassembled WGS sequence"/>
</dbReference>
<sequence>MNQNTRQQNKTWEKQEIRRRKPKKETEGVDTERRRDEERALTCAFCFAWPLAGESATSVRTRLRKSIIGEKGITTHYCYTSSNSNGRRRSTRRENQLKNNIHLEGEVVENISTRRSGRNEIDVYKEEREEAAECVEIENVKNKNRHETRIYGKDVSKAIESCRTQSEKRMKECSQRTRRCIWSGVLSVYYFTEIFTFVA</sequence>
<keyword evidence="2" id="KW-1133">Transmembrane helix</keyword>
<keyword evidence="2" id="KW-0472">Membrane</keyword>
<evidence type="ECO:0000256" key="2">
    <source>
        <dbReference type="SAM" id="Phobius"/>
    </source>
</evidence>
<feature type="region of interest" description="Disordered" evidence="1">
    <location>
        <begin position="1"/>
        <end position="34"/>
    </location>
</feature>